<gene>
    <name evidence="1" type="ORF">ACFPOH_07265</name>
</gene>
<reference evidence="2" key="1">
    <citation type="journal article" date="2019" name="Int. J. Syst. Evol. Microbiol.">
        <title>The Global Catalogue of Microorganisms (GCM) 10K type strain sequencing project: providing services to taxonomists for standard genome sequencing and annotation.</title>
        <authorList>
            <consortium name="The Broad Institute Genomics Platform"/>
            <consortium name="The Broad Institute Genome Sequencing Center for Infectious Disease"/>
            <person name="Wu L."/>
            <person name="Ma J."/>
        </authorList>
    </citation>
    <scope>NUCLEOTIDE SEQUENCE [LARGE SCALE GENOMIC DNA]</scope>
    <source>
        <strain evidence="2">CCUG 56331</strain>
    </source>
</reference>
<sequence>MPLQDVKVIIDIRKPSALTGLGTPLILAEGTSQAYKVYADLDGVEKDFGNNTDAYKAAKQIFNQGDTRPSKVAIATYTTENPAPQTLEKYYDNDWYFVSLATGSVSDFIAISDVVESKGFKIAAHTVDSVDDLAAIAAKKYDRTFVMVHDKIEQYPHLALIGGHGSKPVGSITYKFKKLIGVDPAPYDATTLQQIHDLNGFAYVTKNGVAQTSEGTALSGEYIDVIQGKDWVKINMENAVSNLFVSNDKIPFDDTGIPQIESTVINILEIAGKRGIVAKNDAGQFLYTVTAKSRTETDAQDRVERHYKGLSFSLELAGAIHEATIKGEMVV</sequence>
<evidence type="ECO:0000313" key="1">
    <source>
        <dbReference type="EMBL" id="MFC5541562.1"/>
    </source>
</evidence>
<dbReference type="RefSeq" id="WP_390309258.1">
    <property type="nucleotide sequence ID" value="NZ_JBHSNQ010000058.1"/>
</dbReference>
<evidence type="ECO:0000313" key="2">
    <source>
        <dbReference type="Proteomes" id="UP001595978"/>
    </source>
</evidence>
<name>A0ABW0RBU4_9BACL</name>
<dbReference type="Proteomes" id="UP001595978">
    <property type="component" value="Unassembled WGS sequence"/>
</dbReference>
<proteinExistence type="predicted"/>
<accession>A0ABW0RBU4</accession>
<comment type="caution">
    <text evidence="1">The sequence shown here is derived from an EMBL/GenBank/DDBJ whole genome shotgun (WGS) entry which is preliminary data.</text>
</comment>
<dbReference type="EMBL" id="JBHSNQ010000058">
    <property type="protein sequence ID" value="MFC5541562.1"/>
    <property type="molecule type" value="Genomic_DNA"/>
</dbReference>
<organism evidence="1 2">
    <name type="scientific">Ureibacillus suwonensis</name>
    <dbReference type="NCBI Taxonomy" id="313007"/>
    <lineage>
        <taxon>Bacteria</taxon>
        <taxon>Bacillati</taxon>
        <taxon>Bacillota</taxon>
        <taxon>Bacilli</taxon>
        <taxon>Bacillales</taxon>
        <taxon>Caryophanaceae</taxon>
        <taxon>Ureibacillus</taxon>
    </lineage>
</organism>
<keyword evidence="2" id="KW-1185">Reference proteome</keyword>
<protein>
    <submittedName>
        <fullName evidence="1">DUF3383 family protein</fullName>
    </submittedName>
</protein>
<dbReference type="Pfam" id="PF11863">
    <property type="entry name" value="DUF3383"/>
    <property type="match status" value="1"/>
</dbReference>
<dbReference type="InterPro" id="IPR021808">
    <property type="entry name" value="DUF3383"/>
</dbReference>